<keyword evidence="4" id="KW-0762">Sugar transport</keyword>
<feature type="transmembrane region" description="Helical" evidence="5">
    <location>
        <begin position="352"/>
        <end position="368"/>
    </location>
</feature>
<feature type="transmembrane region" description="Helical" evidence="5">
    <location>
        <begin position="109"/>
        <end position="128"/>
    </location>
</feature>
<dbReference type="PANTHER" id="PTHR23535:SF2">
    <property type="entry name" value="SUGAR EFFLUX TRANSPORTER A-RELATED"/>
    <property type="match status" value="1"/>
</dbReference>
<feature type="transmembrane region" description="Helical" evidence="5">
    <location>
        <begin position="257"/>
        <end position="277"/>
    </location>
</feature>
<feature type="transmembrane region" description="Helical" evidence="5">
    <location>
        <begin position="170"/>
        <end position="189"/>
    </location>
</feature>
<dbReference type="EMBL" id="CP124535">
    <property type="protein sequence ID" value="WGV15586.1"/>
    <property type="molecule type" value="Genomic_DNA"/>
</dbReference>
<reference evidence="6 7" key="1">
    <citation type="submission" date="2023-04" db="EMBL/GenBank/DDBJ databases">
        <title>YMD61, complete Genome.</title>
        <authorList>
            <person name="Zhang J."/>
        </authorList>
    </citation>
    <scope>NUCLEOTIDE SEQUENCE [LARGE SCALE GENOMIC DNA]</scope>
    <source>
        <strain evidence="6 7">YMD61</strain>
    </source>
</reference>
<evidence type="ECO:0000256" key="4">
    <source>
        <dbReference type="ARBA" id="ARBA00022597"/>
    </source>
</evidence>
<evidence type="ECO:0000256" key="5">
    <source>
        <dbReference type="SAM" id="Phobius"/>
    </source>
</evidence>
<keyword evidence="7" id="KW-1185">Reference proteome</keyword>
<feature type="transmembrane region" description="Helical" evidence="5">
    <location>
        <begin position="140"/>
        <end position="164"/>
    </location>
</feature>
<proteinExistence type="predicted"/>
<evidence type="ECO:0000313" key="6">
    <source>
        <dbReference type="EMBL" id="WGV15586.1"/>
    </source>
</evidence>
<evidence type="ECO:0008006" key="8">
    <source>
        <dbReference type="Google" id="ProtNLM"/>
    </source>
</evidence>
<dbReference type="InterPro" id="IPR036259">
    <property type="entry name" value="MFS_trans_sf"/>
</dbReference>
<keyword evidence="3" id="KW-1003">Cell membrane</keyword>
<comment type="subcellular location">
    <subcellularLocation>
        <location evidence="1">Cell membrane</location>
        <topology evidence="1">Multi-pass membrane protein</topology>
    </subcellularLocation>
</comment>
<feature type="transmembrane region" description="Helical" evidence="5">
    <location>
        <begin position="47"/>
        <end position="67"/>
    </location>
</feature>
<evidence type="ECO:0000256" key="1">
    <source>
        <dbReference type="ARBA" id="ARBA00004651"/>
    </source>
</evidence>
<feature type="transmembrane region" description="Helical" evidence="5">
    <location>
        <begin position="309"/>
        <end position="331"/>
    </location>
</feature>
<organism evidence="6 7">
    <name type="scientific">Fuscovulum ytuae</name>
    <dbReference type="NCBI Taxonomy" id="3042299"/>
    <lineage>
        <taxon>Bacteria</taxon>
        <taxon>Pseudomonadati</taxon>
        <taxon>Pseudomonadota</taxon>
        <taxon>Alphaproteobacteria</taxon>
        <taxon>Rhodobacterales</taxon>
        <taxon>Paracoccaceae</taxon>
        <taxon>Fuscovulum</taxon>
    </lineage>
</organism>
<accession>A0ABY8Q447</accession>
<keyword evidence="5" id="KW-0812">Transmembrane</keyword>
<evidence type="ECO:0000256" key="3">
    <source>
        <dbReference type="ARBA" id="ARBA00022475"/>
    </source>
</evidence>
<dbReference type="Gene3D" id="1.20.1250.20">
    <property type="entry name" value="MFS general substrate transporter like domains"/>
    <property type="match status" value="2"/>
</dbReference>
<evidence type="ECO:0000256" key="2">
    <source>
        <dbReference type="ARBA" id="ARBA00022448"/>
    </source>
</evidence>
<feature type="transmembrane region" description="Helical" evidence="5">
    <location>
        <begin position="12"/>
        <end position="32"/>
    </location>
</feature>
<keyword evidence="2" id="KW-0813">Transport</keyword>
<sequence>MTAFAVLRDPTLRLIAWSMLLLGALNASVYPYQSLVGIERLGLSEPVFALILAMASAVSVSASVLLGILSDQRANRRRIALLTAASGAAGVGLMLIAPSPLTFLLCHGLLFPVATSLYGQLFALARLARAKDDGAARDAILATLRSALSLSFLAMLIFFTFAFGWGLDVMAVYLSATVAAVILATLLHLRWPHDGQTAWQDRPSGLNFRRAFAEIAEGRILIRLLLLGAIASAGNLYMILTALVFDASPSRDAGDAALYIGLVAGWEVPCMLLLPLLTRRFRRATLMAAGTVIYISHLALMPVLTETAWLWLLPLLAGLGGTAIITLPIAYYQDLLDGRPGAAGAMLALQRLAAELLAAAAFALGAMIGGGYALTAFMGAGIALLGALALLWIDRPRLGVS</sequence>
<keyword evidence="5" id="KW-0472">Membrane</keyword>
<protein>
    <recommendedName>
        <fullName evidence="8">MFS transporter</fullName>
    </recommendedName>
</protein>
<feature type="transmembrane region" description="Helical" evidence="5">
    <location>
        <begin position="374"/>
        <end position="393"/>
    </location>
</feature>
<name>A0ABY8Q447_9RHOB</name>
<evidence type="ECO:0000313" key="7">
    <source>
        <dbReference type="Proteomes" id="UP001230978"/>
    </source>
</evidence>
<dbReference type="PANTHER" id="PTHR23535">
    <property type="entry name" value="SUGAR EFFLUX TRANSPORTER A-RELATED"/>
    <property type="match status" value="1"/>
</dbReference>
<dbReference type="RefSeq" id="WP_281465101.1">
    <property type="nucleotide sequence ID" value="NZ_CP124535.1"/>
</dbReference>
<feature type="transmembrane region" description="Helical" evidence="5">
    <location>
        <begin position="284"/>
        <end position="303"/>
    </location>
</feature>
<feature type="transmembrane region" description="Helical" evidence="5">
    <location>
        <begin position="79"/>
        <end position="97"/>
    </location>
</feature>
<gene>
    <name evidence="6" type="ORF">QF092_15170</name>
</gene>
<dbReference type="Proteomes" id="UP001230978">
    <property type="component" value="Chromosome"/>
</dbReference>
<dbReference type="SUPFAM" id="SSF103473">
    <property type="entry name" value="MFS general substrate transporter"/>
    <property type="match status" value="1"/>
</dbReference>
<feature type="transmembrane region" description="Helical" evidence="5">
    <location>
        <begin position="220"/>
        <end position="245"/>
    </location>
</feature>
<keyword evidence="5" id="KW-1133">Transmembrane helix</keyword>